<evidence type="ECO:0000313" key="1">
    <source>
        <dbReference type="EMBL" id="CAF1375235.1"/>
    </source>
</evidence>
<gene>
    <name evidence="1" type="ORF">BJG266_LOCUS36254</name>
    <name evidence="2" type="ORF">QVE165_LOCUS53257</name>
</gene>
<evidence type="ECO:0000313" key="3">
    <source>
        <dbReference type="Proteomes" id="UP000663832"/>
    </source>
</evidence>
<protein>
    <submittedName>
        <fullName evidence="1">Uncharacterized protein</fullName>
    </submittedName>
</protein>
<keyword evidence="3" id="KW-1185">Reference proteome</keyword>
<reference evidence="1" key="1">
    <citation type="submission" date="2021-02" db="EMBL/GenBank/DDBJ databases">
        <authorList>
            <person name="Nowell W R."/>
        </authorList>
    </citation>
    <scope>NUCLEOTIDE SEQUENCE</scope>
</reference>
<dbReference type="AlphaFoldDB" id="A0A815J6P9"/>
<accession>A0A815J6P9</accession>
<comment type="caution">
    <text evidence="1">The sequence shown here is derived from an EMBL/GenBank/DDBJ whole genome shotgun (WGS) entry which is preliminary data.</text>
</comment>
<evidence type="ECO:0000313" key="2">
    <source>
        <dbReference type="EMBL" id="CAF1605441.1"/>
    </source>
</evidence>
<feature type="non-terminal residue" evidence="1">
    <location>
        <position position="1"/>
    </location>
</feature>
<sequence>RWIAKKTNWQLSFLRTIYILPEAINSIYSLFHELKFTKVLQSQLHYLHLVFDEPCYIYHFVLSDIVEKRISCPIMILEVTRGHQYEDSPCKDLCNVKYPLYWIRTVRLTISLQDLSDLILLLMPESLPSIEYLNVTIEHRRKDLIAERYQSIKSIKLSENDLRYRNATETKLRSFVLRQMELTDVLVLFNTLTFPLLDTLILVDVYDKSLDNLFAFQQLISPSNLPFLKHNQFRFLLRFPAKYKQEWIERYYNNGWPFNNVGFHVDERIVEQIGYSSRLDIIEGVFFVYSIPFDLWRYMRTIHNYEFFARHSAITRQNYICQNMEWLCKWTNNEIQFITSLRAIRNVKTLCCSFFGINNQPEIVINPTHANLCHHLRSLTFQFKRHVPCESLKSHLPLQLILDKSPHLFYLSVKWSVLSRCSGRYPMITYVHLRDRTRFDVNQFNIIIPKVHYLAIGGQQLVREKEMVNFVCELLIDKAHFCELILLQINKNGNVRLKPQVKENTKQAIVAKIDRLKDSTVTRLEFSYHNQLTIWLC</sequence>
<dbReference type="EMBL" id="CAJNOM010001380">
    <property type="protein sequence ID" value="CAF1605441.1"/>
    <property type="molecule type" value="Genomic_DNA"/>
</dbReference>
<organism evidence="1 4">
    <name type="scientific">Adineta steineri</name>
    <dbReference type="NCBI Taxonomy" id="433720"/>
    <lineage>
        <taxon>Eukaryota</taxon>
        <taxon>Metazoa</taxon>
        <taxon>Spiralia</taxon>
        <taxon>Gnathifera</taxon>
        <taxon>Rotifera</taxon>
        <taxon>Eurotatoria</taxon>
        <taxon>Bdelloidea</taxon>
        <taxon>Adinetida</taxon>
        <taxon>Adinetidae</taxon>
        <taxon>Adineta</taxon>
    </lineage>
</organism>
<evidence type="ECO:0000313" key="4">
    <source>
        <dbReference type="Proteomes" id="UP000663877"/>
    </source>
</evidence>
<dbReference type="Proteomes" id="UP000663832">
    <property type="component" value="Unassembled WGS sequence"/>
</dbReference>
<proteinExistence type="predicted"/>
<dbReference type="EMBL" id="CAJNOI010001035">
    <property type="protein sequence ID" value="CAF1375235.1"/>
    <property type="molecule type" value="Genomic_DNA"/>
</dbReference>
<name>A0A815J6P9_9BILA</name>
<dbReference type="Proteomes" id="UP000663877">
    <property type="component" value="Unassembled WGS sequence"/>
</dbReference>
<dbReference type="OrthoDB" id="9973660at2759"/>